<reference evidence="3 4" key="2">
    <citation type="submission" date="2017-06" db="EMBL/GenBank/DDBJ databases">
        <authorList>
            <person name="Varghese N."/>
            <person name="Submissions S."/>
        </authorList>
    </citation>
    <scope>NUCLEOTIDE SEQUENCE [LARGE SCALE GENOMIC DNA]</scope>
    <source>
        <strain evidence="3 4">RLD-1</strain>
    </source>
</reference>
<name>A0A239N3W6_9PSED</name>
<organism evidence="2 5">
    <name type="scientific">Pseudomonas delhiensis</name>
    <dbReference type="NCBI Taxonomy" id="366289"/>
    <lineage>
        <taxon>Bacteria</taxon>
        <taxon>Pseudomonadati</taxon>
        <taxon>Pseudomonadota</taxon>
        <taxon>Gammaproteobacteria</taxon>
        <taxon>Pseudomonadales</taxon>
        <taxon>Pseudomonadaceae</taxon>
        <taxon>Pseudomonas</taxon>
    </lineage>
</organism>
<gene>
    <name evidence="2" type="ORF">SAMN05216189_105620</name>
    <name evidence="3" type="ORF">SAMN06295949_13623</name>
</gene>
<reference evidence="2 5" key="1">
    <citation type="submission" date="2016-10" db="EMBL/GenBank/DDBJ databases">
        <authorList>
            <person name="de Groot N.N."/>
        </authorList>
    </citation>
    <scope>NUCLEOTIDE SEQUENCE [LARGE SCALE GENOMIC DNA]</scope>
    <source>
        <strain evidence="2 5">CCM 7361</strain>
    </source>
</reference>
<keyword evidence="1" id="KW-1133">Transmembrane helix</keyword>
<keyword evidence="1" id="KW-0472">Membrane</keyword>
<dbReference type="EMBL" id="FNEC01000056">
    <property type="protein sequence ID" value="SDK88994.1"/>
    <property type="molecule type" value="Genomic_DNA"/>
</dbReference>
<keyword evidence="4" id="KW-1185">Reference proteome</keyword>
<feature type="transmembrane region" description="Helical" evidence="1">
    <location>
        <begin position="272"/>
        <end position="305"/>
    </location>
</feature>
<dbReference type="Proteomes" id="UP000199693">
    <property type="component" value="Unassembled WGS sequence"/>
</dbReference>
<keyword evidence="1" id="KW-0812">Transmembrane</keyword>
<evidence type="ECO:0000256" key="1">
    <source>
        <dbReference type="SAM" id="Phobius"/>
    </source>
</evidence>
<evidence type="ECO:0000313" key="5">
    <source>
        <dbReference type="Proteomes" id="UP000199693"/>
    </source>
</evidence>
<dbReference type="EMBL" id="FZPC01000036">
    <property type="protein sequence ID" value="SNT49440.1"/>
    <property type="molecule type" value="Genomic_DNA"/>
</dbReference>
<dbReference type="AlphaFoldDB" id="A0A239N3W6"/>
<accession>A0A239N3W6</accession>
<evidence type="ECO:0000313" key="4">
    <source>
        <dbReference type="Proteomes" id="UP000198309"/>
    </source>
</evidence>
<evidence type="ECO:0000313" key="2">
    <source>
        <dbReference type="EMBL" id="SDK88994.1"/>
    </source>
</evidence>
<dbReference type="Proteomes" id="UP000198309">
    <property type="component" value="Unassembled WGS sequence"/>
</dbReference>
<evidence type="ECO:0000313" key="3">
    <source>
        <dbReference type="EMBL" id="SNT49440.1"/>
    </source>
</evidence>
<sequence>MGRGPQGLLGEGELPWPEVVAARAFPSQINIGGEYATDDLSGAAFLISELENPDNEMSAEETEDSIALLILLFARLKQSAKVSASELESLRKRAEAIPYIGSPLFGHANLPGTLAGVAGVLHARLLSKRLIDLLDIPDKLKKELLNWAKNRGQSGSRSARKTFHRRIKLVYKKGHLLFEIPATETAKLYRIAGKTGAEFVHVPAYNSMQALRSRTPIDGTAYGSRGVGKLLTGTASNGLLAFGPQAIIDAYGSSSWDDFMHRSAYSQPTNAAAFVVGTLAATAIGGTAIVGILIGLSIGVAVQIIMSDDMTGWGRDIGDSLTGKN</sequence>
<proteinExistence type="predicted"/>
<protein>
    <submittedName>
        <fullName evidence="2">Uncharacterized protein</fullName>
    </submittedName>
</protein>